<dbReference type="eggNOG" id="KOG3659">
    <property type="taxonomic scope" value="Eukaryota"/>
</dbReference>
<dbReference type="GO" id="GO:0005283">
    <property type="term" value="F:amino acid:sodium symporter activity"/>
    <property type="evidence" value="ECO:0007669"/>
    <property type="project" value="TreeGrafter"/>
</dbReference>
<evidence type="ECO:0000313" key="13">
    <source>
        <dbReference type="Proteomes" id="UP000095284"/>
    </source>
</evidence>
<evidence type="ECO:0000256" key="11">
    <source>
        <dbReference type="SAM" id="MobiDB-lite"/>
    </source>
</evidence>
<name>A0A1I7SR49_BURXY</name>
<comment type="similarity">
    <text evidence="2 10">Belongs to the sodium:neurotransmitter symporter (SNF) (TC 2.A.22) family.</text>
</comment>
<keyword evidence="6 12" id="KW-1133">Transmembrane helix</keyword>
<feature type="compositionally biased region" description="Polar residues" evidence="11">
    <location>
        <begin position="708"/>
        <end position="732"/>
    </location>
</feature>
<reference evidence="14" key="1">
    <citation type="submission" date="2016-11" db="UniProtKB">
        <authorList>
            <consortium name="WormBaseParasite"/>
        </authorList>
    </citation>
    <scope>IDENTIFICATION</scope>
</reference>
<feature type="transmembrane region" description="Helical" evidence="12">
    <location>
        <begin position="354"/>
        <end position="378"/>
    </location>
</feature>
<feature type="transmembrane region" description="Helical" evidence="12">
    <location>
        <begin position="325"/>
        <end position="342"/>
    </location>
</feature>
<dbReference type="GO" id="GO:0015179">
    <property type="term" value="F:L-amino acid transmembrane transporter activity"/>
    <property type="evidence" value="ECO:0007669"/>
    <property type="project" value="TreeGrafter"/>
</dbReference>
<feature type="transmembrane region" description="Helical" evidence="12">
    <location>
        <begin position="163"/>
        <end position="191"/>
    </location>
</feature>
<dbReference type="Pfam" id="PF00209">
    <property type="entry name" value="SNF"/>
    <property type="match status" value="1"/>
</dbReference>
<feature type="transmembrane region" description="Helical" evidence="12">
    <location>
        <begin position="243"/>
        <end position="262"/>
    </location>
</feature>
<evidence type="ECO:0000313" key="14">
    <source>
        <dbReference type="WBParaSite" id="BXY_1551300.1"/>
    </source>
</evidence>
<keyword evidence="3 10" id="KW-0813">Transport</keyword>
<dbReference type="GO" id="GO:0089718">
    <property type="term" value="P:amino acid import across plasma membrane"/>
    <property type="evidence" value="ECO:0007669"/>
    <property type="project" value="TreeGrafter"/>
</dbReference>
<feature type="region of interest" description="Disordered" evidence="11">
    <location>
        <begin position="1"/>
        <end position="24"/>
    </location>
</feature>
<dbReference type="NCBIfam" id="NF037979">
    <property type="entry name" value="Na_transp"/>
    <property type="match status" value="1"/>
</dbReference>
<feature type="binding site" evidence="9">
    <location>
        <position position="484"/>
    </location>
    <ligand>
        <name>Na(+)</name>
        <dbReference type="ChEBI" id="CHEBI:29101"/>
        <label>1</label>
    </ligand>
</feature>
<feature type="binding site" evidence="9">
    <location>
        <position position="100"/>
    </location>
    <ligand>
        <name>Na(+)</name>
        <dbReference type="ChEBI" id="CHEBI:29101"/>
        <label>1</label>
    </ligand>
</feature>
<dbReference type="InterPro" id="IPR037272">
    <property type="entry name" value="SNS_sf"/>
</dbReference>
<feature type="binding site" evidence="9">
    <location>
        <position position="99"/>
    </location>
    <ligand>
        <name>Na(+)</name>
        <dbReference type="ChEBI" id="CHEBI:29101"/>
        <label>1</label>
    </ligand>
</feature>
<organism evidence="13 14">
    <name type="scientific">Bursaphelenchus xylophilus</name>
    <name type="common">Pinewood nematode worm</name>
    <name type="synonym">Aphelenchoides xylophilus</name>
    <dbReference type="NCBI Taxonomy" id="6326"/>
    <lineage>
        <taxon>Eukaryota</taxon>
        <taxon>Metazoa</taxon>
        <taxon>Ecdysozoa</taxon>
        <taxon>Nematoda</taxon>
        <taxon>Chromadorea</taxon>
        <taxon>Rhabditida</taxon>
        <taxon>Tylenchina</taxon>
        <taxon>Tylenchomorpha</taxon>
        <taxon>Aphelenchoidea</taxon>
        <taxon>Aphelenchoididae</taxon>
        <taxon>Bursaphelenchus</taxon>
    </lineage>
</organism>
<dbReference type="PROSITE" id="PS00610">
    <property type="entry name" value="NA_NEUROTRAN_SYMP_1"/>
    <property type="match status" value="1"/>
</dbReference>
<feature type="region of interest" description="Disordered" evidence="11">
    <location>
        <begin position="708"/>
        <end position="744"/>
    </location>
</feature>
<keyword evidence="9" id="KW-0479">Metal-binding</keyword>
<feature type="binding site" evidence="9">
    <location>
        <position position="488"/>
    </location>
    <ligand>
        <name>Na(+)</name>
        <dbReference type="ChEBI" id="CHEBI:29101"/>
        <label>1</label>
    </ligand>
</feature>
<dbReference type="PROSITE" id="PS50267">
    <property type="entry name" value="NA_NEUROTRAN_SYMP_3"/>
    <property type="match status" value="1"/>
</dbReference>
<evidence type="ECO:0000256" key="1">
    <source>
        <dbReference type="ARBA" id="ARBA00004141"/>
    </source>
</evidence>
<dbReference type="PANTHER" id="PTHR11616">
    <property type="entry name" value="SODIUM/CHLORIDE DEPENDENT TRANSPORTER"/>
    <property type="match status" value="1"/>
</dbReference>
<protein>
    <recommendedName>
        <fullName evidence="10">Transporter</fullName>
    </recommendedName>
</protein>
<feature type="transmembrane region" description="Helical" evidence="12">
    <location>
        <begin position="121"/>
        <end position="142"/>
    </location>
</feature>
<sequence length="744" mass="83510">MTNRKDNLTLPSAGSSEQPLNTSERKITFDTNIPDESDNCLGPHVAFSEESVAIDTGSKMGRFSSSREIAELTEETVDQDDREGWDNKMQFMMGVISYAVGLGNVWRFPYLCQKNGGGAFLIPYVIMMVLEGMPLFLIELGIGQRLRTGPVGVWNAIHPYLGGVGVSAAVVSYLVGLYYNVILTWCIYYLFQSFSLELPWTNCPKHDNGTVYLECARSTTPTNYFWNREAINTSDDIGDMGGFTMHITICLVLAWTLIYLCVMKGIKSSGKVMYLTATFPYVVTTIFLFRSLMLEGALDGLVYMFTPDLTRLYDPEVWLEAATQIFYSMGLGFGGLIAFGSYNPIKNNCKKDTLLLSAANLVTSLYTALVIFCVLGYMGHTNYHKCIEEDMMTLMKTYPGHFASLDELRGNISLDEYIYQMEHHFHLSEFPKMANLTQSCNYKQIIAQAAEGTGLAFVVFTEAILQFPFPPIWAIMFFMMLLMLGLGSMFGTLEGVITSLNDSHLINLRKPVMTAILCASACIVGLVFTTRAGQYWVSMFDHFAGSYALMLVAFFEIFAVIYVYGFRRFCRDLEFMTGETIGQYWIFTWRFVSPTIMIILFVCSVIKSFAHVPQYSAYDSVMAHQHNVDYPKWALFIAFGMVAFAIAPVPLVLFVRHFKIVKMEGDIPVDPDMPDRFWNTEKAAKCLGTSASTTYMLRSQQSFNRMAESNASELPTVGKTQNGTTKPYTNGNRLAVEPQANGSK</sequence>
<feature type="binding site" evidence="9">
    <location>
        <position position="328"/>
    </location>
    <ligand>
        <name>Na(+)</name>
        <dbReference type="ChEBI" id="CHEBI:29101"/>
        <label>1</label>
    </ligand>
</feature>
<comment type="subcellular location">
    <subcellularLocation>
        <location evidence="1">Membrane</location>
        <topology evidence="1">Multi-pass membrane protein</topology>
    </subcellularLocation>
</comment>
<dbReference type="PRINTS" id="PR00176">
    <property type="entry name" value="NANEUSMPORT"/>
</dbReference>
<feature type="transmembrane region" description="Helical" evidence="12">
    <location>
        <begin position="587"/>
        <end position="610"/>
    </location>
</feature>
<evidence type="ECO:0000256" key="3">
    <source>
        <dbReference type="ARBA" id="ARBA00022448"/>
    </source>
</evidence>
<evidence type="ECO:0000256" key="9">
    <source>
        <dbReference type="PIRSR" id="PIRSR600175-1"/>
    </source>
</evidence>
<dbReference type="WBParaSite" id="BXY_1551300.1">
    <property type="protein sequence ID" value="BXY_1551300.1"/>
    <property type="gene ID" value="BXY_1551300"/>
</dbReference>
<keyword evidence="5 10" id="KW-0769">Symport</keyword>
<evidence type="ECO:0000256" key="10">
    <source>
        <dbReference type="RuleBase" id="RU003732"/>
    </source>
</evidence>
<accession>A0A1I7SR49</accession>
<dbReference type="InterPro" id="IPR000175">
    <property type="entry name" value="Na/ntran_symport"/>
</dbReference>
<feature type="binding site" evidence="9">
    <location>
        <position position="104"/>
    </location>
    <ligand>
        <name>Na(+)</name>
        <dbReference type="ChEBI" id="CHEBI:29101"/>
        <label>1</label>
    </ligand>
</feature>
<feature type="transmembrane region" description="Helical" evidence="12">
    <location>
        <begin position="91"/>
        <end position="109"/>
    </location>
</feature>
<dbReference type="PANTHER" id="PTHR11616:SF321">
    <property type="entry name" value="SODIUM-DEPENDENT NUTRIENT AMINO ACID TRANSPORTER 1-RELATED"/>
    <property type="match status" value="1"/>
</dbReference>
<feature type="transmembrane region" description="Helical" evidence="12">
    <location>
        <begin position="472"/>
        <end position="491"/>
    </location>
</feature>
<feature type="transmembrane region" description="Helical" evidence="12">
    <location>
        <begin position="512"/>
        <end position="532"/>
    </location>
</feature>
<dbReference type="Proteomes" id="UP000095284">
    <property type="component" value="Unplaced"/>
</dbReference>
<keyword evidence="4 10" id="KW-0812">Transmembrane</keyword>
<keyword evidence="9" id="KW-0915">Sodium</keyword>
<evidence type="ECO:0000256" key="5">
    <source>
        <dbReference type="ARBA" id="ARBA00022847"/>
    </source>
</evidence>
<keyword evidence="7 12" id="KW-0472">Membrane</keyword>
<feature type="compositionally biased region" description="Polar residues" evidence="11">
    <location>
        <begin position="8"/>
        <end position="22"/>
    </location>
</feature>
<feature type="transmembrane region" description="Helical" evidence="12">
    <location>
        <begin position="544"/>
        <end position="566"/>
    </location>
</feature>
<evidence type="ECO:0000256" key="4">
    <source>
        <dbReference type="ARBA" id="ARBA00022692"/>
    </source>
</evidence>
<evidence type="ECO:0000256" key="2">
    <source>
        <dbReference type="ARBA" id="ARBA00006459"/>
    </source>
</evidence>
<feature type="transmembrane region" description="Helical" evidence="12">
    <location>
        <begin position="630"/>
        <end position="655"/>
    </location>
</feature>
<proteinExistence type="inferred from homology"/>
<keyword evidence="8" id="KW-0325">Glycoprotein</keyword>
<dbReference type="GO" id="GO:0046872">
    <property type="term" value="F:metal ion binding"/>
    <property type="evidence" value="ECO:0007669"/>
    <property type="project" value="UniProtKB-KW"/>
</dbReference>
<evidence type="ECO:0000256" key="7">
    <source>
        <dbReference type="ARBA" id="ARBA00023136"/>
    </source>
</evidence>
<dbReference type="AlphaFoldDB" id="A0A1I7SR49"/>
<evidence type="ECO:0000256" key="8">
    <source>
        <dbReference type="ARBA" id="ARBA00023180"/>
    </source>
</evidence>
<feature type="transmembrane region" description="Helical" evidence="12">
    <location>
        <begin position="274"/>
        <end position="305"/>
    </location>
</feature>
<evidence type="ECO:0000256" key="6">
    <source>
        <dbReference type="ARBA" id="ARBA00022989"/>
    </source>
</evidence>
<evidence type="ECO:0000256" key="12">
    <source>
        <dbReference type="SAM" id="Phobius"/>
    </source>
</evidence>
<dbReference type="SUPFAM" id="SSF161070">
    <property type="entry name" value="SNF-like"/>
    <property type="match status" value="1"/>
</dbReference>
<feature type="binding site" evidence="9">
    <location>
        <position position="360"/>
    </location>
    <ligand>
        <name>Na(+)</name>
        <dbReference type="ChEBI" id="CHEBI:29101"/>
        <label>1</label>
    </ligand>
</feature>
<dbReference type="GO" id="GO:0005886">
    <property type="term" value="C:plasma membrane"/>
    <property type="evidence" value="ECO:0007669"/>
    <property type="project" value="TreeGrafter"/>
</dbReference>